<keyword evidence="2" id="KW-1133">Transmembrane helix</keyword>
<feature type="compositionally biased region" description="Pro residues" evidence="1">
    <location>
        <begin position="112"/>
        <end position="132"/>
    </location>
</feature>
<sequence length="520" mass="54520">MAEPTQQRGSDDALPGTPQGVSPSSASLPLQFPGVRAASHRALRAALLVAFLVHIPLVPSPLAAWISMLLSLGEGEVTDYDDEPTIIPLDLDLLASDPTAANQAPSADPAATAPPAPPDPPPAPAPAAPTPAPSAAGVEPSAPDAGAPDAGPLDAGPLDAGPTDKPPPDNGRPRLRDPLAVAGAPGKLASKDPNVQVLIAGDRLRNHDLGAWFGRVLTLIPEWQSFFSGSSVDPIRDLDHLLLAGPQFRNSSRVIAVMDYRVPETAIREAVDGIVQRTNGTWLPDAPIPAARARADRADRVFALVPSKKLLVILPADQEGELDKLKSLKPFNRSSAVGIVISMLTPQNAFRGLYKLPKTLKWMRLTVTPTKDGGADLALAVGDGSPEDARDHAEEFTRNINAVRTADLGIMKVDVLDEVTFTADGDVLWTRLHVQSKQLKLIMGFVEQALKDQAAARPRRDEPARDEPSPRSTSTSAPTAAPPTTTTTTPTPAAPPSSPAPTATSPAKPSPSDGDTPYGD</sequence>
<feature type="transmembrane region" description="Helical" evidence="2">
    <location>
        <begin position="45"/>
        <end position="66"/>
    </location>
</feature>
<protein>
    <submittedName>
        <fullName evidence="3">Uncharacterized protein</fullName>
    </submittedName>
</protein>
<gene>
    <name evidence="3" type="ORF">CAP_7937</name>
</gene>
<keyword evidence="2" id="KW-0812">Transmembrane</keyword>
<name>A0A017SXF0_9BACT</name>
<feature type="region of interest" description="Disordered" evidence="1">
    <location>
        <begin position="1"/>
        <end position="26"/>
    </location>
</feature>
<feature type="compositionally biased region" description="Low complexity" evidence="1">
    <location>
        <begin position="142"/>
        <end position="161"/>
    </location>
</feature>
<evidence type="ECO:0000313" key="4">
    <source>
        <dbReference type="Proteomes" id="UP000019678"/>
    </source>
</evidence>
<feature type="region of interest" description="Disordered" evidence="1">
    <location>
        <begin position="99"/>
        <end position="188"/>
    </location>
</feature>
<accession>A0A017SXF0</accession>
<keyword evidence="2" id="KW-0472">Membrane</keyword>
<evidence type="ECO:0000256" key="2">
    <source>
        <dbReference type="SAM" id="Phobius"/>
    </source>
</evidence>
<organism evidence="3 4">
    <name type="scientific">Chondromyces apiculatus DSM 436</name>
    <dbReference type="NCBI Taxonomy" id="1192034"/>
    <lineage>
        <taxon>Bacteria</taxon>
        <taxon>Pseudomonadati</taxon>
        <taxon>Myxococcota</taxon>
        <taxon>Polyangia</taxon>
        <taxon>Polyangiales</taxon>
        <taxon>Polyangiaceae</taxon>
        <taxon>Chondromyces</taxon>
    </lineage>
</organism>
<comment type="caution">
    <text evidence="3">The sequence shown here is derived from an EMBL/GenBank/DDBJ whole genome shotgun (WGS) entry which is preliminary data.</text>
</comment>
<keyword evidence="4" id="KW-1185">Reference proteome</keyword>
<feature type="region of interest" description="Disordered" evidence="1">
    <location>
        <begin position="453"/>
        <end position="520"/>
    </location>
</feature>
<evidence type="ECO:0000256" key="1">
    <source>
        <dbReference type="SAM" id="MobiDB-lite"/>
    </source>
</evidence>
<dbReference type="EMBL" id="ASRX01000075">
    <property type="protein sequence ID" value="EYF01618.1"/>
    <property type="molecule type" value="Genomic_DNA"/>
</dbReference>
<dbReference type="RefSeq" id="WP_044249017.1">
    <property type="nucleotide sequence ID" value="NZ_ASRX01000075.1"/>
</dbReference>
<evidence type="ECO:0000313" key="3">
    <source>
        <dbReference type="EMBL" id="EYF01618.1"/>
    </source>
</evidence>
<dbReference type="AlphaFoldDB" id="A0A017SXF0"/>
<feature type="compositionally biased region" description="Low complexity" evidence="1">
    <location>
        <begin position="500"/>
        <end position="512"/>
    </location>
</feature>
<feature type="compositionally biased region" description="Low complexity" evidence="1">
    <location>
        <begin position="470"/>
        <end position="491"/>
    </location>
</feature>
<reference evidence="3 4" key="1">
    <citation type="submission" date="2013-05" db="EMBL/GenBank/DDBJ databases">
        <title>Genome assembly of Chondromyces apiculatus DSM 436.</title>
        <authorList>
            <person name="Sharma G."/>
            <person name="Khatri I."/>
            <person name="Kaur C."/>
            <person name="Mayilraj S."/>
            <person name="Subramanian S."/>
        </authorList>
    </citation>
    <scope>NUCLEOTIDE SEQUENCE [LARGE SCALE GENOMIC DNA]</scope>
    <source>
        <strain evidence="3 4">DSM 436</strain>
    </source>
</reference>
<dbReference type="OrthoDB" id="5493959at2"/>
<dbReference type="Proteomes" id="UP000019678">
    <property type="component" value="Unassembled WGS sequence"/>
</dbReference>
<feature type="compositionally biased region" description="Basic and acidic residues" evidence="1">
    <location>
        <begin position="458"/>
        <end position="469"/>
    </location>
</feature>
<proteinExistence type="predicted"/>